<evidence type="ECO:0000313" key="2">
    <source>
        <dbReference type="EMBL" id="AYR24429.1"/>
    </source>
</evidence>
<dbReference type="RefSeq" id="WP_082803076.1">
    <property type="nucleotide sequence ID" value="NZ_CP024996.1"/>
</dbReference>
<protein>
    <recommendedName>
        <fullName evidence="1">Tox-REase-5 domain-containing protein</fullName>
    </recommendedName>
</protein>
<evidence type="ECO:0000313" key="3">
    <source>
        <dbReference type="Proteomes" id="UP000269199"/>
    </source>
</evidence>
<dbReference type="InterPro" id="IPR028904">
    <property type="entry name" value="Tox-REase-5_dom"/>
</dbReference>
<dbReference type="Proteomes" id="UP000269199">
    <property type="component" value="Chromosome"/>
</dbReference>
<feature type="domain" description="Tox-REase-5" evidence="1">
    <location>
        <begin position="89"/>
        <end position="180"/>
    </location>
</feature>
<sequence>MAATAVQLGRAAAQRALPVIKRWMSRAVGGAGGVVAGEEIEMRRTEAENAKSSPLAKAEVDAASRDKCRDCPPLAGELIVKQFQEHKSWMEYQARVTGMPSGPLFLTEWKYKKREFDGFKPAECLLMEAKAAYDQFFVAPNKFRYAFQREIMSEMIEKVRKQHEVAMPRPPVQLRWYFQDPLCFQYMAPFIAQISPTIQMVHLP</sequence>
<proteinExistence type="predicted"/>
<name>A0AAD0UCL6_9BURK</name>
<organism evidence="2 3">
    <name type="scientific">Herbaspirillum rubrisubalbicans</name>
    <dbReference type="NCBI Taxonomy" id="80842"/>
    <lineage>
        <taxon>Bacteria</taxon>
        <taxon>Pseudomonadati</taxon>
        <taxon>Pseudomonadota</taxon>
        <taxon>Betaproteobacteria</taxon>
        <taxon>Burkholderiales</taxon>
        <taxon>Oxalobacteraceae</taxon>
        <taxon>Herbaspirillum</taxon>
    </lineage>
</organism>
<dbReference type="EMBL" id="CP024996">
    <property type="protein sequence ID" value="AYR24429.1"/>
    <property type="molecule type" value="Genomic_DNA"/>
</dbReference>
<accession>A0AAD0UCL6</accession>
<evidence type="ECO:0000259" key="1">
    <source>
        <dbReference type="Pfam" id="PF15648"/>
    </source>
</evidence>
<reference evidence="2 3" key="1">
    <citation type="submission" date="2017-11" db="EMBL/GenBank/DDBJ databases">
        <title>Complete genome sequence of Herbaspirillum rubrisubalbicans DSM 11543.</title>
        <authorList>
            <person name="Chen M."/>
            <person name="An Q."/>
        </authorList>
    </citation>
    <scope>NUCLEOTIDE SEQUENCE [LARGE SCALE GENOMIC DNA]</scope>
    <source>
        <strain evidence="2 3">DSM 11543</strain>
    </source>
</reference>
<dbReference type="AlphaFoldDB" id="A0AAD0UCL6"/>
<gene>
    <name evidence="2" type="ORF">RC54_11545</name>
</gene>
<dbReference type="Pfam" id="PF15648">
    <property type="entry name" value="Tox-REase-5"/>
    <property type="match status" value="1"/>
</dbReference>